<dbReference type="InterPro" id="IPR037401">
    <property type="entry name" value="SnoaL-like"/>
</dbReference>
<dbReference type="Pfam" id="PF13474">
    <property type="entry name" value="SnoaL_3"/>
    <property type="match status" value="1"/>
</dbReference>
<dbReference type="EMBL" id="QYRN01000020">
    <property type="protein sequence ID" value="RIX97004.1"/>
    <property type="molecule type" value="Genomic_DNA"/>
</dbReference>
<proteinExistence type="predicted"/>
<dbReference type="Gene3D" id="3.10.450.50">
    <property type="match status" value="1"/>
</dbReference>
<protein>
    <submittedName>
        <fullName evidence="2">DUF4440 domain-containing protein</fullName>
    </submittedName>
</protein>
<gene>
    <name evidence="2" type="ORF">D3218_19380</name>
</gene>
<keyword evidence="3" id="KW-1185">Reference proteome</keyword>
<sequence length="125" mass="14371">MPDDARHLEAVVREMAEAQTADQIMKHWASEVAWFDISAENLHGYDAVHAEFDRQFGKLVECGADFLELDCHVSGDVGFVRSVQRFWAQTKTGDRHDMTTRQTDCFLRRDGKWTLVHQHISLPQA</sequence>
<evidence type="ECO:0000313" key="3">
    <source>
        <dbReference type="Proteomes" id="UP000265750"/>
    </source>
</evidence>
<dbReference type="SUPFAM" id="SSF54427">
    <property type="entry name" value="NTF2-like"/>
    <property type="match status" value="1"/>
</dbReference>
<dbReference type="AlphaFoldDB" id="A0A3A1WG92"/>
<dbReference type="RefSeq" id="WP_119541723.1">
    <property type="nucleotide sequence ID" value="NZ_QYRN01000020.1"/>
</dbReference>
<reference evidence="3" key="1">
    <citation type="submission" date="2018-09" db="EMBL/GenBank/DDBJ databases">
        <authorList>
            <person name="Tuo L."/>
        </authorList>
    </citation>
    <scope>NUCLEOTIDE SEQUENCE [LARGE SCALE GENOMIC DNA]</scope>
    <source>
        <strain evidence="3">M2BS4Y-1</strain>
    </source>
</reference>
<dbReference type="OrthoDB" id="9812295at2"/>
<comment type="caution">
    <text evidence="2">The sequence shown here is derived from an EMBL/GenBank/DDBJ whole genome shotgun (WGS) entry which is preliminary data.</text>
</comment>
<dbReference type="InterPro" id="IPR032710">
    <property type="entry name" value="NTF2-like_dom_sf"/>
</dbReference>
<evidence type="ECO:0000313" key="2">
    <source>
        <dbReference type="EMBL" id="RIX97004.1"/>
    </source>
</evidence>
<feature type="domain" description="SnoaL-like" evidence="1">
    <location>
        <begin position="14"/>
        <end position="123"/>
    </location>
</feature>
<name>A0A3A1WG92_9HYPH</name>
<organism evidence="2 3">
    <name type="scientific">Aureimonas flava</name>
    <dbReference type="NCBI Taxonomy" id="2320271"/>
    <lineage>
        <taxon>Bacteria</taxon>
        <taxon>Pseudomonadati</taxon>
        <taxon>Pseudomonadota</taxon>
        <taxon>Alphaproteobacteria</taxon>
        <taxon>Hyphomicrobiales</taxon>
        <taxon>Aurantimonadaceae</taxon>
        <taxon>Aureimonas</taxon>
    </lineage>
</organism>
<accession>A0A3A1WG92</accession>
<dbReference type="Proteomes" id="UP000265750">
    <property type="component" value="Unassembled WGS sequence"/>
</dbReference>
<evidence type="ECO:0000259" key="1">
    <source>
        <dbReference type="Pfam" id="PF13474"/>
    </source>
</evidence>